<accession>A0A372ZLB7</accession>
<feature type="domain" description="TadE-like" evidence="1">
    <location>
        <begin position="12"/>
        <end position="53"/>
    </location>
</feature>
<dbReference type="InterPro" id="IPR012495">
    <property type="entry name" value="TadE-like_dom"/>
</dbReference>
<sequence length="137" mass="14959">MRAALRRRGDRGSMSVSLAIVFPVVLLLVLLVVQAALWWYDRQVALTAAREGVDAGRVQGSATDGEKNEAAQRQARDFLDRQGVHGYTVRTDGSTAQTIRVTVRLTPPLLIPGLKAPDITQFAEAPRERFVPPAVTP</sequence>
<comment type="caution">
    <text evidence="2">The sequence shown here is derived from an EMBL/GenBank/DDBJ whole genome shotgun (WGS) entry which is preliminary data.</text>
</comment>
<proteinExistence type="predicted"/>
<dbReference type="EMBL" id="QVIG01000002">
    <property type="protein sequence ID" value="RGD56242.1"/>
    <property type="molecule type" value="Genomic_DNA"/>
</dbReference>
<dbReference type="Pfam" id="PF07811">
    <property type="entry name" value="TadE"/>
    <property type="match status" value="1"/>
</dbReference>
<evidence type="ECO:0000313" key="3">
    <source>
        <dbReference type="Proteomes" id="UP000263377"/>
    </source>
</evidence>
<protein>
    <submittedName>
        <fullName evidence="2">Pilus assembly protein</fullName>
    </submittedName>
</protein>
<reference evidence="2 3" key="1">
    <citation type="submission" date="2018-08" db="EMBL/GenBank/DDBJ databases">
        <title>Diversity &amp; Physiological Properties of Lignin-Decomposing Actinobacteria from Soil.</title>
        <authorList>
            <person name="Roh S.G."/>
            <person name="Kim S.B."/>
        </authorList>
    </citation>
    <scope>NUCLEOTIDE SEQUENCE [LARGE SCALE GENOMIC DNA]</scope>
    <source>
        <strain evidence="2 3">MMS17-GH009</strain>
    </source>
</reference>
<evidence type="ECO:0000259" key="1">
    <source>
        <dbReference type="Pfam" id="PF07811"/>
    </source>
</evidence>
<keyword evidence="3" id="KW-1185">Reference proteome</keyword>
<gene>
    <name evidence="2" type="ORF">DR950_38860</name>
</gene>
<evidence type="ECO:0000313" key="2">
    <source>
        <dbReference type="EMBL" id="RGD56242.1"/>
    </source>
</evidence>
<name>A0A372ZLB7_9ACTN</name>
<dbReference type="AlphaFoldDB" id="A0A372ZLB7"/>
<organism evidence="2 3">
    <name type="scientific">Kitasatospora xanthocidica</name>
    <dbReference type="NCBI Taxonomy" id="83382"/>
    <lineage>
        <taxon>Bacteria</taxon>
        <taxon>Bacillati</taxon>
        <taxon>Actinomycetota</taxon>
        <taxon>Actinomycetes</taxon>
        <taxon>Kitasatosporales</taxon>
        <taxon>Streptomycetaceae</taxon>
        <taxon>Kitasatospora</taxon>
    </lineage>
</organism>
<dbReference type="Proteomes" id="UP000263377">
    <property type="component" value="Unassembled WGS sequence"/>
</dbReference>